<dbReference type="PANTHER" id="PTHR21085:SF0">
    <property type="entry name" value="CHORISMATE SYNTHASE"/>
    <property type="match status" value="1"/>
</dbReference>
<dbReference type="GO" id="GO:0009073">
    <property type="term" value="P:aromatic amino acid family biosynthetic process"/>
    <property type="evidence" value="ECO:0007669"/>
    <property type="project" value="UniProtKB-KW"/>
</dbReference>
<dbReference type="PROSITE" id="PS00787">
    <property type="entry name" value="CHORISMATE_SYNTHASE_1"/>
    <property type="match status" value="1"/>
</dbReference>
<proteinExistence type="inferred from homology"/>
<comment type="similarity">
    <text evidence="2 11 12">Belongs to the chorismate synthase family.</text>
</comment>
<dbReference type="EC" id="4.2.3.5" evidence="3 11"/>
<comment type="catalytic activity">
    <reaction evidence="11 12">
        <text>5-O-(1-carboxyvinyl)-3-phosphoshikimate = chorismate + phosphate</text>
        <dbReference type="Rhea" id="RHEA:21020"/>
        <dbReference type="ChEBI" id="CHEBI:29748"/>
        <dbReference type="ChEBI" id="CHEBI:43474"/>
        <dbReference type="ChEBI" id="CHEBI:57701"/>
        <dbReference type="EC" id="4.2.3.5"/>
    </reaction>
</comment>
<evidence type="ECO:0000256" key="7">
    <source>
        <dbReference type="ARBA" id="ARBA00022827"/>
    </source>
</evidence>
<comment type="subunit">
    <text evidence="11">Homotetramer.</text>
</comment>
<dbReference type="GO" id="GO:0010181">
    <property type="term" value="F:FMN binding"/>
    <property type="evidence" value="ECO:0007669"/>
    <property type="project" value="TreeGrafter"/>
</dbReference>
<dbReference type="GO" id="GO:0005829">
    <property type="term" value="C:cytosol"/>
    <property type="evidence" value="ECO:0007669"/>
    <property type="project" value="TreeGrafter"/>
</dbReference>
<evidence type="ECO:0000313" key="14">
    <source>
        <dbReference type="EMBL" id="RKI90051.1"/>
    </source>
</evidence>
<evidence type="ECO:0000256" key="9">
    <source>
        <dbReference type="ARBA" id="ARBA00023141"/>
    </source>
</evidence>
<comment type="caution">
    <text evidence="14">The sequence shown here is derived from an EMBL/GenBank/DDBJ whole genome shotgun (WGS) entry which is preliminary data.</text>
</comment>
<dbReference type="PROSITE" id="PS00789">
    <property type="entry name" value="CHORISMATE_SYNTHASE_3"/>
    <property type="match status" value="1"/>
</dbReference>
<evidence type="ECO:0000256" key="13">
    <source>
        <dbReference type="SAM" id="MobiDB-lite"/>
    </source>
</evidence>
<comment type="caution">
    <text evidence="11">Lacks conserved residue(s) required for the propagation of feature annotation.</text>
</comment>
<dbReference type="GO" id="GO:0004107">
    <property type="term" value="F:chorismate synthase activity"/>
    <property type="evidence" value="ECO:0007669"/>
    <property type="project" value="UniProtKB-UniRule"/>
</dbReference>
<keyword evidence="15" id="KW-1185">Reference proteome</keyword>
<dbReference type="Gene3D" id="3.60.150.10">
    <property type="entry name" value="Chorismate synthase AroC"/>
    <property type="match status" value="1"/>
</dbReference>
<dbReference type="Pfam" id="PF01264">
    <property type="entry name" value="Chorismate_synt"/>
    <property type="match status" value="1"/>
</dbReference>
<evidence type="ECO:0000256" key="3">
    <source>
        <dbReference type="ARBA" id="ARBA00013036"/>
    </source>
</evidence>
<evidence type="ECO:0000256" key="12">
    <source>
        <dbReference type="RuleBase" id="RU000605"/>
    </source>
</evidence>
<protein>
    <recommendedName>
        <fullName evidence="3 11">Chorismate synthase</fullName>
        <shortName evidence="11">CS</shortName>
        <ecNumber evidence="3 11">4.2.3.5</ecNumber>
    </recommendedName>
    <alternativeName>
        <fullName evidence="11">5-enolpyruvylshikimate-3-phosphate phospholyase</fullName>
    </alternativeName>
</protein>
<comment type="function">
    <text evidence="11">Catalyzes the anti-1,4-elimination of the C-3 phosphate and the C-6 proR hydrogen from 5-enolpyruvylshikimate-3-phosphate (EPSP) to yield chorismate, which is the branch point compound that serves as the starting substrate for the three terminal pathways of aromatic amino acid biosynthesis. This reaction introduces a second double bond into the aromatic ring system.</text>
</comment>
<dbReference type="InterPro" id="IPR000453">
    <property type="entry name" value="Chorismate_synth"/>
</dbReference>
<dbReference type="PANTHER" id="PTHR21085">
    <property type="entry name" value="CHORISMATE SYNTHASE"/>
    <property type="match status" value="1"/>
</dbReference>
<dbReference type="GO" id="GO:0008652">
    <property type="term" value="P:amino acid biosynthetic process"/>
    <property type="evidence" value="ECO:0007669"/>
    <property type="project" value="UniProtKB-KW"/>
</dbReference>
<accession>A0A3A9AR34</accession>
<organism evidence="14 15">
    <name type="scientific">Parablautia intestinalis</name>
    <dbReference type="NCBI Taxonomy" id="2320100"/>
    <lineage>
        <taxon>Bacteria</taxon>
        <taxon>Bacillati</taxon>
        <taxon>Bacillota</taxon>
        <taxon>Clostridia</taxon>
        <taxon>Lachnospirales</taxon>
        <taxon>Lachnospiraceae</taxon>
        <taxon>Parablautia</taxon>
    </lineage>
</organism>
<evidence type="ECO:0000256" key="6">
    <source>
        <dbReference type="ARBA" id="ARBA00022643"/>
    </source>
</evidence>
<keyword evidence="7 11" id="KW-0274">FAD</keyword>
<feature type="binding site" evidence="11">
    <location>
        <position position="324"/>
    </location>
    <ligand>
        <name>FMN</name>
        <dbReference type="ChEBI" id="CHEBI:58210"/>
    </ligand>
</feature>
<dbReference type="Proteomes" id="UP000280696">
    <property type="component" value="Unassembled WGS sequence"/>
</dbReference>
<evidence type="ECO:0000256" key="4">
    <source>
        <dbReference type="ARBA" id="ARBA00022605"/>
    </source>
</evidence>
<dbReference type="NCBIfam" id="TIGR00033">
    <property type="entry name" value="aroC"/>
    <property type="match status" value="1"/>
</dbReference>
<keyword evidence="5 11" id="KW-0285">Flavoprotein</keyword>
<dbReference type="AlphaFoldDB" id="A0A3A9AR34"/>
<dbReference type="EMBL" id="RAYQ01000017">
    <property type="protein sequence ID" value="RKI90051.1"/>
    <property type="molecule type" value="Genomic_DNA"/>
</dbReference>
<dbReference type="InterPro" id="IPR020541">
    <property type="entry name" value="Chorismate_synthase_CS"/>
</dbReference>
<evidence type="ECO:0000256" key="5">
    <source>
        <dbReference type="ARBA" id="ARBA00022630"/>
    </source>
</evidence>
<keyword evidence="6 11" id="KW-0288">FMN</keyword>
<reference evidence="14 15" key="1">
    <citation type="submission" date="2018-09" db="EMBL/GenBank/DDBJ databases">
        <title>Murine metabolic-syndrome-specific gut microbial biobank.</title>
        <authorList>
            <person name="Liu C."/>
        </authorList>
    </citation>
    <scope>NUCLEOTIDE SEQUENCE [LARGE SCALE GENOMIC DNA]</scope>
    <source>
        <strain evidence="14 15">0.1xD8-82</strain>
    </source>
</reference>
<evidence type="ECO:0000256" key="1">
    <source>
        <dbReference type="ARBA" id="ARBA00005044"/>
    </source>
</evidence>
<evidence type="ECO:0000256" key="10">
    <source>
        <dbReference type="ARBA" id="ARBA00023239"/>
    </source>
</evidence>
<dbReference type="CDD" id="cd07304">
    <property type="entry name" value="Chorismate_synthase"/>
    <property type="match status" value="1"/>
</dbReference>
<keyword evidence="8 11" id="KW-0521">NADP</keyword>
<keyword evidence="4 11" id="KW-0028">Amino-acid biosynthesis</keyword>
<keyword evidence="9 11" id="KW-0057">Aromatic amino acid biosynthesis</keyword>
<evidence type="ECO:0000313" key="15">
    <source>
        <dbReference type="Proteomes" id="UP000280696"/>
    </source>
</evidence>
<feature type="binding site" evidence="11">
    <location>
        <position position="48"/>
    </location>
    <ligand>
        <name>NADP(+)</name>
        <dbReference type="ChEBI" id="CHEBI:58349"/>
    </ligand>
</feature>
<dbReference type="RefSeq" id="WP_120471262.1">
    <property type="nucleotide sequence ID" value="NZ_RAYQ01000017.1"/>
</dbReference>
<sequence>MAGSTFGTIFKISTWGESHGKALGVVIDGCPAGLALDESDIQPYLNRRKPGQTSVSTPRKESDQVEILSGTFEGRTTGTPISLIIPNTSQKSSDYSEIASYYRPGHADFTYDAKYGFRDYKGGGRSSGRETAGRVAAGAIAAKLLAEMGVTVTAYTKAIGHVSIDMARFDKQLIFSTATCMPDEAADKAAMAYLKECMENKDSCGGIVECVVEGLPSGIGDPVFEKLDANLAKAVMSIGAVKAVEIGDGFQAALAKGSANNDPFQSSDGRIYKTANHAGGILGGISDGSQIILRAFIKPTPSIFSTQKTVNKSGENIEIAIKGRHDPVIVPRAVVVVEAMTALTVLDACLLGMSARLNYLTAFYKAGTKTP</sequence>
<dbReference type="GO" id="GO:0009423">
    <property type="term" value="P:chorismate biosynthetic process"/>
    <property type="evidence" value="ECO:0007669"/>
    <property type="project" value="UniProtKB-UniRule"/>
</dbReference>
<dbReference type="PIRSF" id="PIRSF001456">
    <property type="entry name" value="Chorismate_synth"/>
    <property type="match status" value="1"/>
</dbReference>
<dbReference type="PROSITE" id="PS00788">
    <property type="entry name" value="CHORISMATE_SYNTHASE_2"/>
    <property type="match status" value="1"/>
</dbReference>
<keyword evidence="10 11" id="KW-0456">Lyase</keyword>
<dbReference type="InterPro" id="IPR035904">
    <property type="entry name" value="Chorismate_synth_AroC_sf"/>
</dbReference>
<feature type="region of interest" description="Disordered" evidence="13">
    <location>
        <begin position="45"/>
        <end position="64"/>
    </location>
</feature>
<dbReference type="HAMAP" id="MF_00300">
    <property type="entry name" value="Chorismate_synth"/>
    <property type="match status" value="1"/>
</dbReference>
<feature type="binding site" evidence="11">
    <location>
        <begin position="125"/>
        <end position="127"/>
    </location>
    <ligand>
        <name>FMN</name>
        <dbReference type="ChEBI" id="CHEBI:58210"/>
    </ligand>
</feature>
<comment type="cofactor">
    <cofactor evidence="11 12">
        <name>FMNH2</name>
        <dbReference type="ChEBI" id="CHEBI:57618"/>
    </cofactor>
    <text evidence="11 12">Reduced FMN (FMNH(2)).</text>
</comment>
<evidence type="ECO:0000256" key="11">
    <source>
        <dbReference type="HAMAP-Rule" id="MF_00300"/>
    </source>
</evidence>
<feature type="binding site" evidence="11">
    <location>
        <position position="283"/>
    </location>
    <ligand>
        <name>FMN</name>
        <dbReference type="ChEBI" id="CHEBI:58210"/>
    </ligand>
</feature>
<dbReference type="UniPathway" id="UPA00053">
    <property type="reaction ID" value="UER00090"/>
</dbReference>
<feature type="binding site" evidence="11">
    <location>
        <begin position="298"/>
        <end position="302"/>
    </location>
    <ligand>
        <name>FMN</name>
        <dbReference type="ChEBI" id="CHEBI:58210"/>
    </ligand>
</feature>
<evidence type="ECO:0000256" key="8">
    <source>
        <dbReference type="ARBA" id="ARBA00022857"/>
    </source>
</evidence>
<gene>
    <name evidence="11" type="primary">aroC</name>
    <name evidence="14" type="ORF">D7V94_15620</name>
</gene>
<dbReference type="OrthoDB" id="9771806at2"/>
<dbReference type="NCBIfam" id="NF003793">
    <property type="entry name" value="PRK05382.1"/>
    <property type="match status" value="1"/>
</dbReference>
<dbReference type="SUPFAM" id="SSF103263">
    <property type="entry name" value="Chorismate synthase, AroC"/>
    <property type="match status" value="1"/>
</dbReference>
<name>A0A3A9AR34_9FIRM</name>
<evidence type="ECO:0000256" key="2">
    <source>
        <dbReference type="ARBA" id="ARBA00008014"/>
    </source>
</evidence>
<comment type="pathway">
    <text evidence="1 11 12">Metabolic intermediate biosynthesis; chorismate biosynthesis; chorismate from D-erythrose 4-phosphate and phosphoenolpyruvate: step 7/7.</text>
</comment>